<keyword evidence="3" id="KW-1185">Reference proteome</keyword>
<dbReference type="EMBL" id="BAAARN010000001">
    <property type="protein sequence ID" value="GAA2736840.1"/>
    <property type="molecule type" value="Genomic_DNA"/>
</dbReference>
<organism evidence="2 3">
    <name type="scientific">Pedococcus aerophilus</name>
    <dbReference type="NCBI Taxonomy" id="436356"/>
    <lineage>
        <taxon>Bacteria</taxon>
        <taxon>Bacillati</taxon>
        <taxon>Actinomycetota</taxon>
        <taxon>Actinomycetes</taxon>
        <taxon>Micrococcales</taxon>
        <taxon>Intrasporangiaceae</taxon>
        <taxon>Pedococcus</taxon>
    </lineage>
</organism>
<comment type="caution">
    <text evidence="2">The sequence shown here is derived from an EMBL/GenBank/DDBJ whole genome shotgun (WGS) entry which is preliminary data.</text>
</comment>
<reference evidence="3" key="1">
    <citation type="journal article" date="2019" name="Int. J. Syst. Evol. Microbiol.">
        <title>The Global Catalogue of Microorganisms (GCM) 10K type strain sequencing project: providing services to taxonomists for standard genome sequencing and annotation.</title>
        <authorList>
            <consortium name="The Broad Institute Genomics Platform"/>
            <consortium name="The Broad Institute Genome Sequencing Center for Infectious Disease"/>
            <person name="Wu L."/>
            <person name="Ma J."/>
        </authorList>
    </citation>
    <scope>NUCLEOTIDE SEQUENCE [LARGE SCALE GENOMIC DNA]</scope>
    <source>
        <strain evidence="3">JCM 16378</strain>
    </source>
</reference>
<evidence type="ECO:0000256" key="1">
    <source>
        <dbReference type="SAM" id="MobiDB-lite"/>
    </source>
</evidence>
<feature type="region of interest" description="Disordered" evidence="1">
    <location>
        <begin position="367"/>
        <end position="388"/>
    </location>
</feature>
<name>A0ABP6H735_9MICO</name>
<feature type="region of interest" description="Disordered" evidence="1">
    <location>
        <begin position="40"/>
        <end position="68"/>
    </location>
</feature>
<dbReference type="SUPFAM" id="SSF75011">
    <property type="entry name" value="3-carboxy-cis,cis-mucoante lactonizing enzyme"/>
    <property type="match status" value="1"/>
</dbReference>
<feature type="compositionally biased region" description="Gly residues" evidence="1">
    <location>
        <begin position="377"/>
        <end position="388"/>
    </location>
</feature>
<proteinExistence type="predicted"/>
<feature type="region of interest" description="Disordered" evidence="1">
    <location>
        <begin position="96"/>
        <end position="119"/>
    </location>
</feature>
<dbReference type="InterPro" id="IPR015943">
    <property type="entry name" value="WD40/YVTN_repeat-like_dom_sf"/>
</dbReference>
<dbReference type="Proteomes" id="UP001501326">
    <property type="component" value="Unassembled WGS sequence"/>
</dbReference>
<feature type="compositionally biased region" description="Low complexity" evidence="1">
    <location>
        <begin position="180"/>
        <end position="196"/>
    </location>
</feature>
<dbReference type="Gene3D" id="2.60.120.260">
    <property type="entry name" value="Galactose-binding domain-like"/>
    <property type="match status" value="2"/>
</dbReference>
<accession>A0ABP6H735</accession>
<evidence type="ECO:0000313" key="2">
    <source>
        <dbReference type="EMBL" id="GAA2736840.1"/>
    </source>
</evidence>
<protein>
    <submittedName>
        <fullName evidence="2">Uncharacterized protein</fullName>
    </submittedName>
</protein>
<evidence type="ECO:0000313" key="3">
    <source>
        <dbReference type="Proteomes" id="UP001501326"/>
    </source>
</evidence>
<feature type="region of interest" description="Disordered" evidence="1">
    <location>
        <begin position="156"/>
        <end position="197"/>
    </location>
</feature>
<dbReference type="Gene3D" id="2.130.10.10">
    <property type="entry name" value="YVTN repeat-like/Quinoprotein amine dehydrogenase"/>
    <property type="match status" value="1"/>
</dbReference>
<gene>
    <name evidence="2" type="ORF">GCM10009867_22310</name>
</gene>
<feature type="compositionally biased region" description="Low complexity" evidence="1">
    <location>
        <begin position="44"/>
        <end position="61"/>
    </location>
</feature>
<sequence length="1069" mass="110837">MLLRDRLRAVPRRRWLPAVVVLAVVTGTAGAVVAWPDDESAMGRRAAPSATATATRPEAPAIEPRGPVSAASNGFEAKSLAAAGWRVSGTGAASIETGDEARNGRRALSLEAPREASRPTRVRLARIPVGQGLACDVGAWARDVTREQRLEVAFLGADGSPVGGEPAATGTSDPSGSADPSGTSATVATATTGSPVWSRATVRATSPRGTTQLQVTITAGAGSSGHWDDVDVTCPLLPDAGFERAGDRPEQPRGWSVVAGEGTSARRVQAPDGGGHLLEVRDGSATAGVVVRSQPTPVPPGLEVTVSARVRLSEGRQQVVVRFLDAARRPLGHLARLPVDTAPGQWELWSAPVSVPSGARWATVEVASDPASDAEGGDTGGAAGGGASVGSWDDVAVSPVTPASRPIQAAEAVSGLSGYLNTNTSGTTVVDGRTLLYTVVSGDPAELQVADLETGRLLDLHVLPGAAAAWAVVTSPDQRSVYLGGASGHLLRYDPVARSLTDLGRATTQAQVVFGLAVGADGRVWGGSYPGGELWVHDPRRKGFTTIAPLRGGHEYARSLAIEGQTLYVGTGSVNPSIISIDLRDPAERQEIALPGAPRSGFVTELRSYGRLLAAKLPDGARGVYDLERSTWDTPVSKDATGRQLAQSPSTVPTGQPFYYFSNGLLWRVHPDRADATAKVPVARTSIPPGRDRFVVRATLDGTTSDWLVSYDGSRSVVAIDVGALADGTDGADGQDLPQARWLRTTLALDPQTLRIKSLGAGADGVLWAGGFGGASLSSLDTNRPAAALTPRVGGVDTGAALLGFGEVEGLASSGPYEFFGTYTGARIFRFDTRQPWVDGKNPAPVAHLGPSWGQDRPGAWATSADRTYFGTIPRYGRRGGVLGWFEGDSTTPTVVPSPVADQSIVGLAASGSVVFGATSRWGGLGVGPTAAGAVVFAYDTEQRRVLWTSTLGVDLQSAGSVLLDGSGRLFALTRSVLVELDRSDGSVVRRFPLGPAGGGERATFADTDLAEGGGRLWAVTPDGLWAVDTGSGGFTRVADRGIRFPRVEFLADAAYYSAGRTLMKVAVP</sequence>
<dbReference type="RefSeq" id="WP_344193145.1">
    <property type="nucleotide sequence ID" value="NZ_BAAARN010000001.1"/>
</dbReference>